<feature type="compositionally biased region" description="Low complexity" evidence="1">
    <location>
        <begin position="127"/>
        <end position="136"/>
    </location>
</feature>
<dbReference type="Pfam" id="PF09786">
    <property type="entry name" value="CytochromB561_N"/>
    <property type="match status" value="1"/>
</dbReference>
<dbReference type="PANTHER" id="PTHR21780:SF0">
    <property type="entry name" value="TRANSMEMBRANE PROTEIN 209"/>
    <property type="match status" value="1"/>
</dbReference>
<reference evidence="3" key="2">
    <citation type="journal article" date="2023" name="Science">
        <title>Genomic signatures of disease resistance in endangered staghorn corals.</title>
        <authorList>
            <person name="Vollmer S.V."/>
            <person name="Selwyn J.D."/>
            <person name="Despard B.A."/>
            <person name="Roesel C.L."/>
        </authorList>
    </citation>
    <scope>NUCLEOTIDE SEQUENCE</scope>
    <source>
        <strain evidence="3">K2</strain>
    </source>
</reference>
<feature type="compositionally biased region" description="Low complexity" evidence="1">
    <location>
        <begin position="148"/>
        <end position="162"/>
    </location>
</feature>
<dbReference type="EMBL" id="JARQWQ010000061">
    <property type="protein sequence ID" value="KAK2555596.1"/>
    <property type="molecule type" value="Genomic_DNA"/>
</dbReference>
<dbReference type="GO" id="GO:0016020">
    <property type="term" value="C:membrane"/>
    <property type="evidence" value="ECO:0007669"/>
    <property type="project" value="TreeGrafter"/>
</dbReference>
<feature type="compositionally biased region" description="Polar residues" evidence="1">
    <location>
        <begin position="163"/>
        <end position="174"/>
    </location>
</feature>
<sequence length="538" mass="61553">MQRRLVKSESPVVENSFRRKQMTRRSHAAFTWVFVNVVLAAAFFGELAFGSVAHYFEIQHPLMYFGVLLLALWFTFCFAIDLYHYMRPVLGQNSVLLSQEQRLLLGIRPTVETPSYNGSVSPTIIPSSSPSIGMPSNLINTPPRLVGTPPRSNTSSPRTPVTGTPSFYNETVSTPDSRSRQSSPARSPFHSSACMTDLDSLTQYIREQEEEQERLQRVSQPDPHSLGRGQAYWSSHRYDFTPPLNVYRIARRSPDLSLSRDDDESGYNSTKAEDVWVKLHVTRTDLDHWTENCRKWLCQTILVRLVSQIEAVNEILTRIAVNLGAGRQVALTKADQVPSLGSIIPYLEASNNQEYLVQRLSELAQGGCMGLYRWNSGGQYRGKAWEQDLLADSQLVLRMFCTYMDSRLPADPTFPDRRTFTGLHFLKTPDKPDARKSDLCIYQSRLHPPHFKVIVEDEVFDMPKGQNNLFHTIIFFLHHVKTKRYGMLGSVTFLFEESEFGKVWRQYPLYSQQEMTHPKDTAISNRLSMDHLKIVAWS</sequence>
<feature type="transmembrane region" description="Helical" evidence="2">
    <location>
        <begin position="28"/>
        <end position="56"/>
    </location>
</feature>
<accession>A0AAD9Q6H6</accession>
<feature type="transmembrane region" description="Helical" evidence="2">
    <location>
        <begin position="62"/>
        <end position="83"/>
    </location>
</feature>
<name>A0AAD9Q6H6_ACRCE</name>
<dbReference type="Proteomes" id="UP001249851">
    <property type="component" value="Unassembled WGS sequence"/>
</dbReference>
<evidence type="ECO:0000313" key="3">
    <source>
        <dbReference type="EMBL" id="KAK2555596.1"/>
    </source>
</evidence>
<organism evidence="3 4">
    <name type="scientific">Acropora cervicornis</name>
    <name type="common">Staghorn coral</name>
    <dbReference type="NCBI Taxonomy" id="6130"/>
    <lineage>
        <taxon>Eukaryota</taxon>
        <taxon>Metazoa</taxon>
        <taxon>Cnidaria</taxon>
        <taxon>Anthozoa</taxon>
        <taxon>Hexacorallia</taxon>
        <taxon>Scleractinia</taxon>
        <taxon>Astrocoeniina</taxon>
        <taxon>Acroporidae</taxon>
        <taxon>Acropora</taxon>
    </lineage>
</organism>
<dbReference type="AlphaFoldDB" id="A0AAD9Q6H6"/>
<keyword evidence="4" id="KW-1185">Reference proteome</keyword>
<evidence type="ECO:0000256" key="2">
    <source>
        <dbReference type="SAM" id="Phobius"/>
    </source>
</evidence>
<comment type="caution">
    <text evidence="3">The sequence shown here is derived from an EMBL/GenBank/DDBJ whole genome shotgun (WGS) entry which is preliminary data.</text>
</comment>
<evidence type="ECO:0000313" key="4">
    <source>
        <dbReference type="Proteomes" id="UP001249851"/>
    </source>
</evidence>
<protein>
    <submittedName>
        <fullName evidence="3">Transmembrane protein 209</fullName>
    </submittedName>
</protein>
<dbReference type="PANTHER" id="PTHR21780">
    <property type="entry name" value="TRANSMEMBRANE PROTEIN 209"/>
    <property type="match status" value="1"/>
</dbReference>
<keyword evidence="2" id="KW-1133">Transmembrane helix</keyword>
<dbReference type="InterPro" id="IPR019176">
    <property type="entry name" value="Cytochrome_B561-rel"/>
</dbReference>
<gene>
    <name evidence="3" type="ORF">P5673_022616</name>
</gene>
<feature type="region of interest" description="Disordered" evidence="1">
    <location>
        <begin position="127"/>
        <end position="193"/>
    </location>
</feature>
<feature type="region of interest" description="Disordered" evidence="1">
    <location>
        <begin position="208"/>
        <end position="228"/>
    </location>
</feature>
<evidence type="ECO:0000256" key="1">
    <source>
        <dbReference type="SAM" id="MobiDB-lite"/>
    </source>
</evidence>
<keyword evidence="2 3" id="KW-0812">Transmembrane</keyword>
<proteinExistence type="predicted"/>
<reference evidence="3" key="1">
    <citation type="journal article" date="2023" name="G3 (Bethesda)">
        <title>Whole genome assembly and annotation of the endangered Caribbean coral Acropora cervicornis.</title>
        <authorList>
            <person name="Selwyn J.D."/>
            <person name="Vollmer S.V."/>
        </authorList>
    </citation>
    <scope>NUCLEOTIDE SEQUENCE</scope>
    <source>
        <strain evidence="3">K2</strain>
    </source>
</reference>
<keyword evidence="2" id="KW-0472">Membrane</keyword>